<evidence type="ECO:0000313" key="8">
    <source>
        <dbReference type="Proteomes" id="UP000190274"/>
    </source>
</evidence>
<dbReference type="EMBL" id="LT598455">
    <property type="protein sequence ID" value="SCU87702.1"/>
    <property type="molecule type" value="Genomic_DNA"/>
</dbReference>
<dbReference type="Gene3D" id="3.40.30.10">
    <property type="entry name" value="Glutaredoxin"/>
    <property type="match status" value="1"/>
</dbReference>
<dbReference type="Proteomes" id="UP000190274">
    <property type="component" value="Chromosome E"/>
</dbReference>
<evidence type="ECO:0000256" key="5">
    <source>
        <dbReference type="ARBA" id="ARBA00023002"/>
    </source>
</evidence>
<keyword evidence="6" id="KW-0496">Mitochondrion</keyword>
<evidence type="ECO:0000256" key="2">
    <source>
        <dbReference type="ARBA" id="ARBA00004173"/>
    </source>
</evidence>
<accession>A0A1G4JCT5</accession>
<dbReference type="OrthoDB" id="4044803at2759"/>
<comment type="function">
    <text evidence="1">Putative mitochondrial redox protein which could be involved in the reduction of small toxic molecules.</text>
</comment>
<comment type="subcellular location">
    <subcellularLocation>
        <location evidence="2">Mitochondrion</location>
    </subcellularLocation>
</comment>
<name>A0A1G4JCT5_9SACH</name>
<sequence length="129" mass="14885">MSLFRTLQNQPRIITLFTHDVASKPSSLIMQQLRAGPTDKKYEIEVHTKFPTSDQLRYMSGINSTLLQSQIPTLANLMQKDSTYETFGKDLKDCVDRRLWNPSSALWVDWEKQRLGIDAESVRALLEKL</sequence>
<dbReference type="GO" id="GO:0005739">
    <property type="term" value="C:mitochondrion"/>
    <property type="evidence" value="ECO:0007669"/>
    <property type="project" value="UniProtKB-SubCell"/>
</dbReference>
<evidence type="ECO:0000256" key="3">
    <source>
        <dbReference type="ARBA" id="ARBA00009734"/>
    </source>
</evidence>
<gene>
    <name evidence="7" type="ORF">LADA_0E05644G</name>
</gene>
<organism evidence="7 8">
    <name type="scientific">Lachancea dasiensis</name>
    <dbReference type="NCBI Taxonomy" id="1072105"/>
    <lineage>
        <taxon>Eukaryota</taxon>
        <taxon>Fungi</taxon>
        <taxon>Dikarya</taxon>
        <taxon>Ascomycota</taxon>
        <taxon>Saccharomycotina</taxon>
        <taxon>Saccharomycetes</taxon>
        <taxon>Saccharomycetales</taxon>
        <taxon>Saccharomycetaceae</taxon>
        <taxon>Lachancea</taxon>
    </lineage>
</organism>
<dbReference type="PANTHER" id="PTHR28071:SF1">
    <property type="entry name" value="REDOX PROTEIN FMP46, MITOCHONDRIAL-RELATED"/>
    <property type="match status" value="1"/>
</dbReference>
<keyword evidence="4" id="KW-0809">Transit peptide</keyword>
<dbReference type="Pfam" id="PF07955">
    <property type="entry name" value="DUF1687"/>
    <property type="match status" value="1"/>
</dbReference>
<proteinExistence type="inferred from homology"/>
<dbReference type="GO" id="GO:0051051">
    <property type="term" value="P:negative regulation of transport"/>
    <property type="evidence" value="ECO:0007669"/>
    <property type="project" value="EnsemblFungi"/>
</dbReference>
<dbReference type="PANTHER" id="PTHR28071">
    <property type="entry name" value="REDOX PROTEIN FMP46, MITOCHONDRIAL-RELATED"/>
    <property type="match status" value="1"/>
</dbReference>
<dbReference type="GO" id="GO:0016491">
    <property type="term" value="F:oxidoreductase activity"/>
    <property type="evidence" value="ECO:0007669"/>
    <property type="project" value="UniProtKB-KW"/>
</dbReference>
<evidence type="ECO:0000256" key="1">
    <source>
        <dbReference type="ARBA" id="ARBA00002963"/>
    </source>
</evidence>
<reference evidence="8" key="1">
    <citation type="submission" date="2016-03" db="EMBL/GenBank/DDBJ databases">
        <authorList>
            <person name="Devillers H."/>
        </authorList>
    </citation>
    <scope>NUCLEOTIDE SEQUENCE [LARGE SCALE GENOMIC DNA]</scope>
</reference>
<dbReference type="InterPro" id="IPR012882">
    <property type="entry name" value="Fmp46"/>
</dbReference>
<evidence type="ECO:0000256" key="4">
    <source>
        <dbReference type="ARBA" id="ARBA00022946"/>
    </source>
</evidence>
<dbReference type="AlphaFoldDB" id="A0A1G4JCT5"/>
<comment type="similarity">
    <text evidence="3">Belongs to the FMP46 family.</text>
</comment>
<keyword evidence="8" id="KW-1185">Reference proteome</keyword>
<evidence type="ECO:0000313" key="7">
    <source>
        <dbReference type="EMBL" id="SCU87702.1"/>
    </source>
</evidence>
<dbReference type="SUPFAM" id="SSF52833">
    <property type="entry name" value="Thioredoxin-like"/>
    <property type="match status" value="1"/>
</dbReference>
<keyword evidence="5" id="KW-0560">Oxidoreductase</keyword>
<evidence type="ECO:0000256" key="6">
    <source>
        <dbReference type="ARBA" id="ARBA00023128"/>
    </source>
</evidence>
<protein>
    <submittedName>
        <fullName evidence="7">LADA_0E05644g1_1</fullName>
    </submittedName>
</protein>
<dbReference type="InterPro" id="IPR036249">
    <property type="entry name" value="Thioredoxin-like_sf"/>
</dbReference>